<proteinExistence type="predicted"/>
<comment type="caution">
    <text evidence="8">The sequence shown here is derived from an EMBL/GenBank/DDBJ whole genome shotgun (WGS) entry which is preliminary data.</text>
</comment>
<keyword evidence="1" id="KW-0479">Metal-binding</keyword>
<evidence type="ECO:0000313" key="10">
    <source>
        <dbReference type="Proteomes" id="UP001549920"/>
    </source>
</evidence>
<dbReference type="PANTHER" id="PTHR46600:SF11">
    <property type="entry name" value="THAP DOMAIN-CONTAINING PROTEIN 10"/>
    <property type="match status" value="1"/>
</dbReference>
<sequence>MANMRCAITNCKMTSYNKPPGVTFHPCPTSQEMRNKWLLLLKNKCTLLDWNRTKICSRHFENKYFDSQRRLSQYAVPTLFQQTVKIMKDASDSSPKTRIDKLLSRQSQAELIMGVKGAMSQLEEPENVNAYVMDNLKCRSDAPQDVQMWLLAKKQDHLITKLIDQISQHKKHVEVLQKKMNETRSSKKEMEQNVESLKYIVKCLQEKHTTLEEQIEILTAVESR</sequence>
<dbReference type="PANTHER" id="PTHR46600">
    <property type="entry name" value="THAP DOMAIN-CONTAINING"/>
    <property type="match status" value="1"/>
</dbReference>
<dbReference type="InterPro" id="IPR006612">
    <property type="entry name" value="THAP_Znf"/>
</dbReference>
<name>A0ABD0SPU3_LOXSC</name>
<evidence type="ECO:0000256" key="3">
    <source>
        <dbReference type="ARBA" id="ARBA00022833"/>
    </source>
</evidence>
<dbReference type="PROSITE" id="PS50950">
    <property type="entry name" value="ZF_THAP"/>
    <property type="match status" value="1"/>
</dbReference>
<reference evidence="10 11" key="1">
    <citation type="submission" date="2024-06" db="EMBL/GenBank/DDBJ databases">
        <title>A chromosome-level genome assembly of beet webworm, Loxostege sticticalis.</title>
        <authorList>
            <person name="Zhang Y."/>
        </authorList>
    </citation>
    <scope>NUCLEOTIDE SEQUENCE [LARGE SCALE GENOMIC DNA]</scope>
    <source>
        <strain evidence="9">AQ026</strain>
        <strain evidence="8">AQ028</strain>
        <tissue evidence="8">Male pupae</tissue>
        <tissue evidence="9">Whole body</tissue>
    </source>
</reference>
<evidence type="ECO:0000256" key="5">
    <source>
        <dbReference type="PROSITE-ProRule" id="PRU00309"/>
    </source>
</evidence>
<dbReference type="AlphaFoldDB" id="A0ABD0SPU3"/>
<gene>
    <name evidence="9" type="ORF">ABMA27_005031</name>
    <name evidence="8" type="ORF">ABMA28_005247</name>
</gene>
<evidence type="ECO:0000313" key="11">
    <source>
        <dbReference type="Proteomes" id="UP001549921"/>
    </source>
</evidence>
<evidence type="ECO:0000313" key="9">
    <source>
        <dbReference type="EMBL" id="KAL0871280.1"/>
    </source>
</evidence>
<dbReference type="Pfam" id="PF05485">
    <property type="entry name" value="THAP"/>
    <property type="match status" value="1"/>
</dbReference>
<evidence type="ECO:0000256" key="1">
    <source>
        <dbReference type="ARBA" id="ARBA00022723"/>
    </source>
</evidence>
<dbReference type="InterPro" id="IPR026516">
    <property type="entry name" value="THAP1/10"/>
</dbReference>
<dbReference type="GO" id="GO:0008270">
    <property type="term" value="F:zinc ion binding"/>
    <property type="evidence" value="ECO:0007669"/>
    <property type="project" value="UniProtKB-KW"/>
</dbReference>
<keyword evidence="2 5" id="KW-0863">Zinc-finger</keyword>
<keyword evidence="6" id="KW-0175">Coiled coil</keyword>
<dbReference type="SUPFAM" id="SSF57716">
    <property type="entry name" value="Glucocorticoid receptor-like (DNA-binding domain)"/>
    <property type="match status" value="1"/>
</dbReference>
<keyword evidence="4 5" id="KW-0238">DNA-binding</keyword>
<feature type="domain" description="THAP-type" evidence="7">
    <location>
        <begin position="1"/>
        <end position="80"/>
    </location>
</feature>
<evidence type="ECO:0000313" key="8">
    <source>
        <dbReference type="EMBL" id="KAL0821840.1"/>
    </source>
</evidence>
<accession>A0ABD0SPU3</accession>
<evidence type="ECO:0000259" key="7">
    <source>
        <dbReference type="PROSITE" id="PS50950"/>
    </source>
</evidence>
<dbReference type="EMBL" id="JBEDNZ010000017">
    <property type="protein sequence ID" value="KAL0821840.1"/>
    <property type="molecule type" value="Genomic_DNA"/>
</dbReference>
<dbReference type="SMART" id="SM00980">
    <property type="entry name" value="THAP"/>
    <property type="match status" value="1"/>
</dbReference>
<keyword evidence="3" id="KW-0862">Zinc</keyword>
<dbReference type="GO" id="GO:0003677">
    <property type="term" value="F:DNA binding"/>
    <property type="evidence" value="ECO:0007669"/>
    <property type="project" value="UniProtKB-UniRule"/>
</dbReference>
<dbReference type="Proteomes" id="UP001549920">
    <property type="component" value="Unassembled WGS sequence"/>
</dbReference>
<dbReference type="InterPro" id="IPR038441">
    <property type="entry name" value="THAP_Znf_sf"/>
</dbReference>
<dbReference type="SMART" id="SM00692">
    <property type="entry name" value="DM3"/>
    <property type="match status" value="1"/>
</dbReference>
<protein>
    <recommendedName>
        <fullName evidence="7">THAP-type domain-containing protein</fullName>
    </recommendedName>
</protein>
<evidence type="ECO:0000256" key="6">
    <source>
        <dbReference type="SAM" id="Coils"/>
    </source>
</evidence>
<dbReference type="Gene3D" id="6.20.210.20">
    <property type="entry name" value="THAP domain"/>
    <property type="match status" value="1"/>
</dbReference>
<feature type="coiled-coil region" evidence="6">
    <location>
        <begin position="159"/>
        <end position="221"/>
    </location>
</feature>
<dbReference type="Proteomes" id="UP001549921">
    <property type="component" value="Unassembled WGS sequence"/>
</dbReference>
<evidence type="ECO:0000256" key="4">
    <source>
        <dbReference type="ARBA" id="ARBA00023125"/>
    </source>
</evidence>
<evidence type="ECO:0000256" key="2">
    <source>
        <dbReference type="ARBA" id="ARBA00022771"/>
    </source>
</evidence>
<dbReference type="EMBL" id="JBEUOH010000017">
    <property type="protein sequence ID" value="KAL0871280.1"/>
    <property type="molecule type" value="Genomic_DNA"/>
</dbReference>
<organism evidence="8 11">
    <name type="scientific">Loxostege sticticalis</name>
    <name type="common">Beet webworm moth</name>
    <dbReference type="NCBI Taxonomy" id="481309"/>
    <lineage>
        <taxon>Eukaryota</taxon>
        <taxon>Metazoa</taxon>
        <taxon>Ecdysozoa</taxon>
        <taxon>Arthropoda</taxon>
        <taxon>Hexapoda</taxon>
        <taxon>Insecta</taxon>
        <taxon>Pterygota</taxon>
        <taxon>Neoptera</taxon>
        <taxon>Endopterygota</taxon>
        <taxon>Lepidoptera</taxon>
        <taxon>Glossata</taxon>
        <taxon>Ditrysia</taxon>
        <taxon>Pyraloidea</taxon>
        <taxon>Crambidae</taxon>
        <taxon>Pyraustinae</taxon>
        <taxon>Loxostege</taxon>
    </lineage>
</organism>
<keyword evidence="10" id="KW-1185">Reference proteome</keyword>